<feature type="transmembrane region" description="Helical" evidence="1">
    <location>
        <begin position="21"/>
        <end position="41"/>
    </location>
</feature>
<keyword evidence="1" id="KW-0472">Membrane</keyword>
<proteinExistence type="predicted"/>
<keyword evidence="1" id="KW-1133">Transmembrane helix</keyword>
<feature type="non-terminal residue" evidence="2">
    <location>
        <position position="1"/>
    </location>
</feature>
<gene>
    <name evidence="2" type="ORF">LCGC14_2730500</name>
</gene>
<organism evidence="2">
    <name type="scientific">marine sediment metagenome</name>
    <dbReference type="NCBI Taxonomy" id="412755"/>
    <lineage>
        <taxon>unclassified sequences</taxon>
        <taxon>metagenomes</taxon>
        <taxon>ecological metagenomes</taxon>
    </lineage>
</organism>
<accession>A0A0F8ZUT8</accession>
<name>A0A0F8ZUT8_9ZZZZ</name>
<evidence type="ECO:0000256" key="1">
    <source>
        <dbReference type="SAM" id="Phobius"/>
    </source>
</evidence>
<reference evidence="2" key="1">
    <citation type="journal article" date="2015" name="Nature">
        <title>Complex archaea that bridge the gap between prokaryotes and eukaryotes.</title>
        <authorList>
            <person name="Spang A."/>
            <person name="Saw J.H."/>
            <person name="Jorgensen S.L."/>
            <person name="Zaremba-Niedzwiedzka K."/>
            <person name="Martijn J."/>
            <person name="Lind A.E."/>
            <person name="van Eijk R."/>
            <person name="Schleper C."/>
            <person name="Guy L."/>
            <person name="Ettema T.J."/>
        </authorList>
    </citation>
    <scope>NUCLEOTIDE SEQUENCE</scope>
</reference>
<sequence length="48" mass="5732">ELKRRVKKMKTAQTVYQHHDIWDTPLLLALLAVALTVEWFVRRRVGLM</sequence>
<comment type="caution">
    <text evidence="2">The sequence shown here is derived from an EMBL/GenBank/DDBJ whole genome shotgun (WGS) entry which is preliminary data.</text>
</comment>
<evidence type="ECO:0000313" key="2">
    <source>
        <dbReference type="EMBL" id="KKK89695.1"/>
    </source>
</evidence>
<dbReference type="AlphaFoldDB" id="A0A0F8ZUT8"/>
<keyword evidence="1" id="KW-0812">Transmembrane</keyword>
<protein>
    <submittedName>
        <fullName evidence="2">Uncharacterized protein</fullName>
    </submittedName>
</protein>
<dbReference type="EMBL" id="LAZR01049416">
    <property type="protein sequence ID" value="KKK89695.1"/>
    <property type="molecule type" value="Genomic_DNA"/>
</dbReference>